<dbReference type="PANTHER" id="PTHR33067">
    <property type="entry name" value="RNA-DIRECTED DNA POLYMERASE-RELATED"/>
    <property type="match status" value="1"/>
</dbReference>
<keyword evidence="3" id="KW-1185">Reference proteome</keyword>
<name>A0AAN7EEH4_QUERU</name>
<reference evidence="2 3" key="1">
    <citation type="journal article" date="2023" name="G3 (Bethesda)">
        <title>A haplotype-resolved chromosome-scale genome for Quercus rubra L. provides insights into the genetics of adaptive traits for red oak species.</title>
        <authorList>
            <person name="Kapoor B."/>
            <person name="Jenkins J."/>
            <person name="Schmutz J."/>
            <person name="Zhebentyayeva T."/>
            <person name="Kuelheim C."/>
            <person name="Coggeshall M."/>
            <person name="Heim C."/>
            <person name="Lasky J.R."/>
            <person name="Leites L."/>
            <person name="Islam-Faridi N."/>
            <person name="Romero-Severson J."/>
            <person name="DeLeo V.L."/>
            <person name="Lucas S.M."/>
            <person name="Lazic D."/>
            <person name="Gailing O."/>
            <person name="Carlson J."/>
            <person name="Staton M."/>
        </authorList>
    </citation>
    <scope>NUCLEOTIDE SEQUENCE [LARGE SCALE GENOMIC DNA]</scope>
    <source>
        <strain evidence="2">Pseudo-F2</strain>
    </source>
</reference>
<feature type="region of interest" description="Disordered" evidence="1">
    <location>
        <begin position="125"/>
        <end position="150"/>
    </location>
</feature>
<dbReference type="AlphaFoldDB" id="A0AAN7EEH4"/>
<accession>A0AAN7EEH4</accession>
<gene>
    <name evidence="2" type="ORF">RGQ29_004503</name>
</gene>
<dbReference type="Gene3D" id="2.40.70.10">
    <property type="entry name" value="Acid Proteases"/>
    <property type="match status" value="1"/>
</dbReference>
<feature type="compositionally biased region" description="Polar residues" evidence="1">
    <location>
        <begin position="132"/>
        <end position="143"/>
    </location>
</feature>
<protein>
    <submittedName>
        <fullName evidence="2">Uncharacterized protein</fullName>
    </submittedName>
</protein>
<dbReference type="EMBL" id="JAXUIC010000010">
    <property type="protein sequence ID" value="KAK4569128.1"/>
    <property type="molecule type" value="Genomic_DNA"/>
</dbReference>
<comment type="caution">
    <text evidence="2">The sequence shown here is derived from an EMBL/GenBank/DDBJ whole genome shotgun (WGS) entry which is preliminary data.</text>
</comment>
<sequence length="539" mass="61061">MPNYYHPGLRNHENFSYGNTKNVLQPTPEFDSQPSEKRMSLEDAMISFVEETKARFKKSDSQLDNIETHCSNMGATMKNLEVQIGQLATTINAQQRGTFPSNTEVNPKEQCKAITLRSGREIERSLSKETESTPTAPNNGQSKNKVEEEEIVDDTLRETDKPPSILFPDNTPILSTPLPYPQRFQKQKLDKQFSKFLDIFKKIHINIPFADALEQMPNYVKFLKDIISKKRRFDEFETMKLSEECSAILQKKLPQKLKDPGSFTLPCTIGDSFFDKVLCDLGASINLMPLSVYRKLGLGEMKQTTISLQLADRSIKYPRGIIEDVLVKVDKFIFTTDFVVLDMEEDQEVPLILGRPFLATGRALIDVQKGELTLRVNKEEVMFNIYQAMRFPEDLSTFFQVDVIEQCVVEAFQEDVPADHLERCITTSSHAHDFNNSAVCESDLPFVSEEFLHYVFALGALQQVTSLSNELERLEPTIAKTDSVISTEKVQQTTTPELKQLPEHLHYAFLGDNYTFLVIVAASLTPGRRGKVAACVEGA</sequence>
<dbReference type="Proteomes" id="UP001324115">
    <property type="component" value="Unassembled WGS sequence"/>
</dbReference>
<evidence type="ECO:0000256" key="1">
    <source>
        <dbReference type="SAM" id="MobiDB-lite"/>
    </source>
</evidence>
<evidence type="ECO:0000313" key="3">
    <source>
        <dbReference type="Proteomes" id="UP001324115"/>
    </source>
</evidence>
<dbReference type="InterPro" id="IPR021109">
    <property type="entry name" value="Peptidase_aspartic_dom_sf"/>
</dbReference>
<organism evidence="2 3">
    <name type="scientific">Quercus rubra</name>
    <name type="common">Northern red oak</name>
    <name type="synonym">Quercus borealis</name>
    <dbReference type="NCBI Taxonomy" id="3512"/>
    <lineage>
        <taxon>Eukaryota</taxon>
        <taxon>Viridiplantae</taxon>
        <taxon>Streptophyta</taxon>
        <taxon>Embryophyta</taxon>
        <taxon>Tracheophyta</taxon>
        <taxon>Spermatophyta</taxon>
        <taxon>Magnoliopsida</taxon>
        <taxon>eudicotyledons</taxon>
        <taxon>Gunneridae</taxon>
        <taxon>Pentapetalae</taxon>
        <taxon>rosids</taxon>
        <taxon>fabids</taxon>
        <taxon>Fagales</taxon>
        <taxon>Fagaceae</taxon>
        <taxon>Quercus</taxon>
    </lineage>
</organism>
<dbReference type="Pfam" id="PF13650">
    <property type="entry name" value="Asp_protease_2"/>
    <property type="match status" value="1"/>
</dbReference>
<dbReference type="PANTHER" id="PTHR33067:SF31">
    <property type="entry name" value="RNA-DIRECTED DNA POLYMERASE"/>
    <property type="match status" value="1"/>
</dbReference>
<dbReference type="CDD" id="cd00303">
    <property type="entry name" value="retropepsin_like"/>
    <property type="match status" value="1"/>
</dbReference>
<evidence type="ECO:0000313" key="2">
    <source>
        <dbReference type="EMBL" id="KAK4569128.1"/>
    </source>
</evidence>
<proteinExistence type="predicted"/>